<evidence type="ECO:0000313" key="2">
    <source>
        <dbReference type="EMBL" id="NIH53301.1"/>
    </source>
</evidence>
<gene>
    <name evidence="2" type="ORF">FHX76_001169</name>
</gene>
<sequence length="65" mass="7102">MRATQTSIEGNAYTSRGVLALFAFRRTQTRAPERRSPMPAMGSRSSLTTTGQSADRHHAAPSTEH</sequence>
<dbReference type="Proteomes" id="UP000541033">
    <property type="component" value="Unassembled WGS sequence"/>
</dbReference>
<organism evidence="2 3">
    <name type="scientific">Lysinibacter cavernae</name>
    <dbReference type="NCBI Taxonomy" id="1640652"/>
    <lineage>
        <taxon>Bacteria</taxon>
        <taxon>Bacillati</taxon>
        <taxon>Actinomycetota</taxon>
        <taxon>Actinomycetes</taxon>
        <taxon>Micrococcales</taxon>
        <taxon>Microbacteriaceae</taxon>
        <taxon>Lysinibacter</taxon>
    </lineage>
</organism>
<name>A0A7X5TSA7_9MICO</name>
<keyword evidence="3" id="KW-1185">Reference proteome</keyword>
<dbReference type="AlphaFoldDB" id="A0A7X5TSA7"/>
<comment type="caution">
    <text evidence="2">The sequence shown here is derived from an EMBL/GenBank/DDBJ whole genome shotgun (WGS) entry which is preliminary data.</text>
</comment>
<protein>
    <submittedName>
        <fullName evidence="2">Uncharacterized protein</fullName>
    </submittedName>
</protein>
<evidence type="ECO:0000256" key="1">
    <source>
        <dbReference type="SAM" id="MobiDB-lite"/>
    </source>
</evidence>
<feature type="region of interest" description="Disordered" evidence="1">
    <location>
        <begin position="27"/>
        <end position="65"/>
    </location>
</feature>
<accession>A0A7X5TSA7</accession>
<feature type="compositionally biased region" description="Basic and acidic residues" evidence="1">
    <location>
        <begin position="54"/>
        <end position="65"/>
    </location>
</feature>
<dbReference type="EMBL" id="JAAMOX010000001">
    <property type="protein sequence ID" value="NIH53301.1"/>
    <property type="molecule type" value="Genomic_DNA"/>
</dbReference>
<feature type="compositionally biased region" description="Polar residues" evidence="1">
    <location>
        <begin position="43"/>
        <end position="53"/>
    </location>
</feature>
<evidence type="ECO:0000313" key="3">
    <source>
        <dbReference type="Proteomes" id="UP000541033"/>
    </source>
</evidence>
<proteinExistence type="predicted"/>
<reference evidence="2 3" key="1">
    <citation type="submission" date="2020-02" db="EMBL/GenBank/DDBJ databases">
        <title>Sequencing the genomes of 1000 actinobacteria strains.</title>
        <authorList>
            <person name="Klenk H.-P."/>
        </authorList>
    </citation>
    <scope>NUCLEOTIDE SEQUENCE [LARGE SCALE GENOMIC DNA]</scope>
    <source>
        <strain evidence="2 3">DSM 27960</strain>
    </source>
</reference>